<evidence type="ECO:0000259" key="3">
    <source>
        <dbReference type="Pfam" id="PF13960"/>
    </source>
</evidence>
<feature type="domain" description="DUF4216" evidence="2">
    <location>
        <begin position="506"/>
        <end position="578"/>
    </location>
</feature>
<evidence type="ECO:0000313" key="4">
    <source>
        <dbReference type="Proteomes" id="UP000515124"/>
    </source>
</evidence>
<feature type="domain" description="DUF4218" evidence="3">
    <location>
        <begin position="234"/>
        <end position="346"/>
    </location>
</feature>
<dbReference type="Pfam" id="PF13960">
    <property type="entry name" value="DUF4218"/>
    <property type="match status" value="1"/>
</dbReference>
<dbReference type="PANTHER" id="PTHR48258:SF6">
    <property type="entry name" value="LEUCINE-RICH REPEAT DOMAIN, L DOMAIN-CONTAINING PROTEIN"/>
    <property type="match status" value="1"/>
</dbReference>
<dbReference type="AlphaFoldDB" id="A0A6P5SY10"/>
<accession>A0A6P5SY10</accession>
<feature type="region of interest" description="Disordered" evidence="1">
    <location>
        <begin position="648"/>
        <end position="697"/>
    </location>
</feature>
<dbReference type="KEGG" id="pavi:110763244"/>
<name>A0A6P5SY10_PRUAV</name>
<dbReference type="Pfam" id="PF13952">
    <property type="entry name" value="DUF4216"/>
    <property type="match status" value="1"/>
</dbReference>
<protein>
    <submittedName>
        <fullName evidence="5">Uncharacterized protein LOC110763244</fullName>
    </submittedName>
</protein>
<evidence type="ECO:0000256" key="1">
    <source>
        <dbReference type="SAM" id="MobiDB-lite"/>
    </source>
</evidence>
<evidence type="ECO:0000313" key="5">
    <source>
        <dbReference type="RefSeq" id="XP_021821690.1"/>
    </source>
</evidence>
<gene>
    <name evidence="5" type="primary">LOC110763244</name>
</gene>
<dbReference type="InterPro" id="IPR025452">
    <property type="entry name" value="DUF4218"/>
</dbReference>
<keyword evidence="4" id="KW-1185">Reference proteome</keyword>
<dbReference type="InterPro" id="IPR025312">
    <property type="entry name" value="DUF4216"/>
</dbReference>
<reference evidence="5" key="1">
    <citation type="submission" date="2025-08" db="UniProtKB">
        <authorList>
            <consortium name="RefSeq"/>
        </authorList>
    </citation>
    <scope>IDENTIFICATION</scope>
</reference>
<dbReference type="Proteomes" id="UP000515124">
    <property type="component" value="Unplaced"/>
</dbReference>
<feature type="compositionally biased region" description="Acidic residues" evidence="1">
    <location>
        <begin position="686"/>
        <end position="697"/>
    </location>
</feature>
<sequence>MSTHTATDMRWHKQKRVDDDVMRHPADGEAWKEFDRTFPEFAADPRNVRLGLATDGFNPYGVLNQHHIMWTVNDFPAYAMVSGWSTKGYMACPVCKEDVTSGWHAGKVCYLGHRRWLPWDHEWREKDKEFDGNKEHRARPRESSGDQILDQLNHLDFAPFGKTFLQFVSSVKFPDGYASNIAHCVNVDGGKFIGLKSHDCHVFMQRLLPVGIRHLLPEDVVKPIILLSRFFSQLTAKTLRKTDIHQLRDGIVQVLCKFEMIFPPAFFTSMIHMMVHLPEEALVAGPVNYRWMYPIERLLGELKRSVRNRAKPEGSIVEAWVQYEALTFCGMYLKDVDTAFNRPQRNNDGSVRNEQLSIFSQSARPFGDHVQGESFSRKDMEIAHWFVLNNCDEIMAYLDEHEEMMKREHPSHLYSKKHRELFPKWFLQYVNKLKSENSPTYSEELYNLAFGPLRAELFSGCHVNGVKFLGSARDDKLCKQNSGVHVPGGGESTDIDFYGKLTTVVQLLYKDRYQVIMFKCRWFDTNQNRQGSIKIDHGLLSVNMSRTWYDDNPYILATMAKQIVYLNDPKAGSGWKVVQQMDQRNEYAIPELDPSDNDVDVADQRFEYSMEHDAQTLQDTIVVQEPFQLEGVSPREIPIQSITIDLSDLPRYDPTMGDDNDDDVLMEEAEEEEEEEDWETDSHDSDDNEGYYSSSDE</sequence>
<feature type="compositionally biased region" description="Acidic residues" evidence="1">
    <location>
        <begin position="656"/>
        <end position="679"/>
    </location>
</feature>
<evidence type="ECO:0000259" key="2">
    <source>
        <dbReference type="Pfam" id="PF13952"/>
    </source>
</evidence>
<dbReference type="Pfam" id="PF02992">
    <property type="entry name" value="Transposase_21"/>
    <property type="match status" value="1"/>
</dbReference>
<dbReference type="PANTHER" id="PTHR48258">
    <property type="entry name" value="DUF4218 DOMAIN-CONTAINING PROTEIN-RELATED"/>
    <property type="match status" value="1"/>
</dbReference>
<organism evidence="4 5">
    <name type="scientific">Prunus avium</name>
    <name type="common">Cherry</name>
    <name type="synonym">Cerasus avium</name>
    <dbReference type="NCBI Taxonomy" id="42229"/>
    <lineage>
        <taxon>Eukaryota</taxon>
        <taxon>Viridiplantae</taxon>
        <taxon>Streptophyta</taxon>
        <taxon>Embryophyta</taxon>
        <taxon>Tracheophyta</taxon>
        <taxon>Spermatophyta</taxon>
        <taxon>Magnoliopsida</taxon>
        <taxon>eudicotyledons</taxon>
        <taxon>Gunneridae</taxon>
        <taxon>Pentapetalae</taxon>
        <taxon>rosids</taxon>
        <taxon>fabids</taxon>
        <taxon>Rosales</taxon>
        <taxon>Rosaceae</taxon>
        <taxon>Amygdaloideae</taxon>
        <taxon>Amygdaleae</taxon>
        <taxon>Prunus</taxon>
    </lineage>
</organism>
<dbReference type="InterPro" id="IPR004242">
    <property type="entry name" value="Transposase_21"/>
</dbReference>
<dbReference type="GeneID" id="110763244"/>
<dbReference type="RefSeq" id="XP_021821690.1">
    <property type="nucleotide sequence ID" value="XM_021965998.1"/>
</dbReference>
<proteinExistence type="predicted"/>